<feature type="transmembrane region" description="Helical" evidence="1">
    <location>
        <begin position="81"/>
        <end position="103"/>
    </location>
</feature>
<dbReference type="RefSeq" id="WP_095076602.1">
    <property type="nucleotide sequence ID" value="NZ_JABAFI010000008.1"/>
</dbReference>
<feature type="transmembrane region" description="Helical" evidence="1">
    <location>
        <begin position="115"/>
        <end position="134"/>
    </location>
</feature>
<dbReference type="EMBL" id="NIBD01000010">
    <property type="protein sequence ID" value="PAB56456.1"/>
    <property type="molecule type" value="Genomic_DNA"/>
</dbReference>
<keyword evidence="1" id="KW-0472">Membrane</keyword>
<keyword evidence="1" id="KW-0812">Transmembrane</keyword>
<dbReference type="GO" id="GO:0005886">
    <property type="term" value="C:plasma membrane"/>
    <property type="evidence" value="ECO:0007669"/>
    <property type="project" value="TreeGrafter"/>
</dbReference>
<evidence type="ECO:0000313" key="4">
    <source>
        <dbReference type="Proteomes" id="UP000216008"/>
    </source>
</evidence>
<evidence type="ECO:0000256" key="1">
    <source>
        <dbReference type="SAM" id="Phobius"/>
    </source>
</evidence>
<dbReference type="PANTHER" id="PTHR30336">
    <property type="entry name" value="INNER MEMBRANE PROTEIN, PROBABLE PERMEASE"/>
    <property type="match status" value="1"/>
</dbReference>
<comment type="caution">
    <text evidence="3">The sequence shown here is derived from an EMBL/GenBank/DDBJ whole genome shotgun (WGS) entry which is preliminary data.</text>
</comment>
<feature type="domain" description="DUF218" evidence="2">
    <location>
        <begin position="185"/>
        <end position="328"/>
    </location>
</feature>
<dbReference type="PANTHER" id="PTHR30336:SF18">
    <property type="entry name" value="MEMBRANE PROTEIN"/>
    <property type="match status" value="1"/>
</dbReference>
<dbReference type="InterPro" id="IPR051599">
    <property type="entry name" value="Cell_Envelope_Assoc"/>
</dbReference>
<evidence type="ECO:0000259" key="2">
    <source>
        <dbReference type="Pfam" id="PF02698"/>
    </source>
</evidence>
<evidence type="ECO:0000313" key="3">
    <source>
        <dbReference type="EMBL" id="PAB56456.1"/>
    </source>
</evidence>
<dbReference type="GO" id="GO:0000270">
    <property type="term" value="P:peptidoglycan metabolic process"/>
    <property type="evidence" value="ECO:0007669"/>
    <property type="project" value="TreeGrafter"/>
</dbReference>
<dbReference type="Gene3D" id="3.40.50.620">
    <property type="entry name" value="HUPs"/>
    <property type="match status" value="1"/>
</dbReference>
<dbReference type="Proteomes" id="UP000216008">
    <property type="component" value="Unassembled WGS sequence"/>
</dbReference>
<reference evidence="3 4" key="1">
    <citation type="submission" date="2017-05" db="EMBL/GenBank/DDBJ databases">
        <title>Lactobacillus johnsonii from commercial turkeys.</title>
        <authorList>
            <person name="Johnson T.J."/>
            <person name="Youmans B."/>
        </authorList>
    </citation>
    <scope>NUCLEOTIDE SEQUENCE [LARGE SCALE GENOMIC DNA]</scope>
    <source>
        <strain evidence="3 4">UMNLJ114</strain>
    </source>
</reference>
<keyword evidence="1" id="KW-1133">Transmembrane helix</keyword>
<dbReference type="InterPro" id="IPR003848">
    <property type="entry name" value="DUF218"/>
</dbReference>
<dbReference type="Pfam" id="PF02698">
    <property type="entry name" value="DUF218"/>
    <property type="match status" value="1"/>
</dbReference>
<proteinExistence type="predicted"/>
<feature type="transmembrane region" description="Helical" evidence="1">
    <location>
        <begin position="146"/>
        <end position="174"/>
    </location>
</feature>
<feature type="transmembrane region" description="Helical" evidence="1">
    <location>
        <begin position="49"/>
        <end position="69"/>
    </location>
</feature>
<feature type="transmembrane region" description="Helical" evidence="1">
    <location>
        <begin position="346"/>
        <end position="367"/>
    </location>
</feature>
<sequence length="373" mass="43046">MQSQLMQSLHQFFNFIVHNQVTITSLIMFVFFILFLLSWLIEPRRLINGLIFTIFGISFLVWAAILIISQHNALLTTSFSFLALAILFGIFFLVTFSWIFFLWNAYFVWKYERHSLPNLLTLIIGLFLVGIWTLNRLGVFHRLPDWLHSLVAGATLISFYLLFVMYNFLLNLVLYQITPRRYKQDYLIVLGAGLIDGKKVSRLLGARIDRAIAFSNKQYDKGHKRPKLIMSGGQGKDEDLSEAAAMKDYAVKHGYDPNLILLEDKSTNTYQNMLYSKKVAISDWGNSKFKAKFFTNNYHLFRAGLYAKMAHLKANGVGATTRFYFLPNATIREFAGVFIMHKKRHFVIIGLIEILFIIQAIFAVLGWGKYIIA</sequence>
<gene>
    <name evidence="3" type="ORF">A3Q24_02230</name>
</gene>
<accession>A0A267MA83</accession>
<dbReference type="CDD" id="cd06259">
    <property type="entry name" value="YdcF-like"/>
    <property type="match status" value="1"/>
</dbReference>
<name>A0A267MA83_LACJH</name>
<organism evidence="3 4">
    <name type="scientific">Lactobacillus johnsonii</name>
    <dbReference type="NCBI Taxonomy" id="33959"/>
    <lineage>
        <taxon>Bacteria</taxon>
        <taxon>Bacillati</taxon>
        <taxon>Bacillota</taxon>
        <taxon>Bacilli</taxon>
        <taxon>Lactobacillales</taxon>
        <taxon>Lactobacillaceae</taxon>
        <taxon>Lactobacillus</taxon>
    </lineage>
</organism>
<dbReference type="AlphaFoldDB" id="A0A267MA83"/>
<dbReference type="InterPro" id="IPR014729">
    <property type="entry name" value="Rossmann-like_a/b/a_fold"/>
</dbReference>
<dbReference type="GO" id="GO:0043164">
    <property type="term" value="P:Gram-negative-bacterium-type cell wall biogenesis"/>
    <property type="evidence" value="ECO:0007669"/>
    <property type="project" value="TreeGrafter"/>
</dbReference>
<feature type="transmembrane region" description="Helical" evidence="1">
    <location>
        <begin position="12"/>
        <end position="37"/>
    </location>
</feature>
<protein>
    <recommendedName>
        <fullName evidence="2">DUF218 domain-containing protein</fullName>
    </recommendedName>
</protein>